<dbReference type="RefSeq" id="XP_001834536.2">
    <property type="nucleotide sequence ID" value="XM_001834484.2"/>
</dbReference>
<dbReference type="AlphaFoldDB" id="A8NKS8"/>
<dbReference type="VEuPathDB" id="FungiDB:CC1G_10854"/>
<gene>
    <name evidence="1" type="ORF">CC1G_10854</name>
</gene>
<dbReference type="EMBL" id="AACS02000010">
    <property type="protein sequence ID" value="EAU87260.2"/>
    <property type="molecule type" value="Genomic_DNA"/>
</dbReference>
<dbReference type="GeneID" id="6011051"/>
<dbReference type="Proteomes" id="UP000001861">
    <property type="component" value="Unassembled WGS sequence"/>
</dbReference>
<keyword evidence="2" id="KW-1185">Reference proteome</keyword>
<evidence type="ECO:0008006" key="3">
    <source>
        <dbReference type="Google" id="ProtNLM"/>
    </source>
</evidence>
<dbReference type="KEGG" id="cci:CC1G_10854"/>
<sequence>MSSGNSNRVANIPQLSPHPKYTLTGADFFVLIETTLFSFHYYFIERDTTSFLPPPKTTLKPGEKRKNEWNSQQRALVLTDQDVTVEDFENFLWIWYNDTHNIYDAPLITWVGILKLATRWGCKEMTRLALSEVNSAPKDYRLRLWTRLAMRETAPSEEEEKILSPKAVCKVFRMREEVRSPGGRSPVPDGVDVEEATSIVAGFLDWEYTRPATSSGGSYQ</sequence>
<proteinExistence type="predicted"/>
<organism evidence="1 2">
    <name type="scientific">Coprinopsis cinerea (strain Okayama-7 / 130 / ATCC MYA-4618 / FGSC 9003)</name>
    <name type="common">Inky cap fungus</name>
    <name type="synonym">Hormographiella aspergillata</name>
    <dbReference type="NCBI Taxonomy" id="240176"/>
    <lineage>
        <taxon>Eukaryota</taxon>
        <taxon>Fungi</taxon>
        <taxon>Dikarya</taxon>
        <taxon>Basidiomycota</taxon>
        <taxon>Agaricomycotina</taxon>
        <taxon>Agaricomycetes</taxon>
        <taxon>Agaricomycetidae</taxon>
        <taxon>Agaricales</taxon>
        <taxon>Agaricineae</taxon>
        <taxon>Psathyrellaceae</taxon>
        <taxon>Coprinopsis</taxon>
    </lineage>
</organism>
<dbReference type="HOGENOM" id="CLU_047592_0_3_1"/>
<accession>A8NKS8</accession>
<dbReference type="STRING" id="240176.A8NKS8"/>
<protein>
    <recommendedName>
        <fullName evidence="3">BTB domain-containing protein</fullName>
    </recommendedName>
</protein>
<evidence type="ECO:0000313" key="2">
    <source>
        <dbReference type="Proteomes" id="UP000001861"/>
    </source>
</evidence>
<reference evidence="1 2" key="1">
    <citation type="journal article" date="2010" name="Proc. Natl. Acad. Sci. U.S.A.">
        <title>Insights into evolution of multicellular fungi from the assembled chromosomes of the mushroom Coprinopsis cinerea (Coprinus cinereus).</title>
        <authorList>
            <person name="Stajich J.E."/>
            <person name="Wilke S.K."/>
            <person name="Ahren D."/>
            <person name="Au C.H."/>
            <person name="Birren B.W."/>
            <person name="Borodovsky M."/>
            <person name="Burns C."/>
            <person name="Canback B."/>
            <person name="Casselton L.A."/>
            <person name="Cheng C.K."/>
            <person name="Deng J."/>
            <person name="Dietrich F.S."/>
            <person name="Fargo D.C."/>
            <person name="Farman M.L."/>
            <person name="Gathman A.C."/>
            <person name="Goldberg J."/>
            <person name="Guigo R."/>
            <person name="Hoegger P.J."/>
            <person name="Hooker J.B."/>
            <person name="Huggins A."/>
            <person name="James T.Y."/>
            <person name="Kamada T."/>
            <person name="Kilaru S."/>
            <person name="Kodira C."/>
            <person name="Kues U."/>
            <person name="Kupfer D."/>
            <person name="Kwan H.S."/>
            <person name="Lomsadze A."/>
            <person name="Li W."/>
            <person name="Lilly W.W."/>
            <person name="Ma L.J."/>
            <person name="Mackey A.J."/>
            <person name="Manning G."/>
            <person name="Martin F."/>
            <person name="Muraguchi H."/>
            <person name="Natvig D.O."/>
            <person name="Palmerini H."/>
            <person name="Ramesh M.A."/>
            <person name="Rehmeyer C.J."/>
            <person name="Roe B.A."/>
            <person name="Shenoy N."/>
            <person name="Stanke M."/>
            <person name="Ter-Hovhannisyan V."/>
            <person name="Tunlid A."/>
            <person name="Velagapudi R."/>
            <person name="Vision T.J."/>
            <person name="Zeng Q."/>
            <person name="Zolan M.E."/>
            <person name="Pukkila P.J."/>
        </authorList>
    </citation>
    <scope>NUCLEOTIDE SEQUENCE [LARGE SCALE GENOMIC DNA]</scope>
    <source>
        <strain evidence="2">Okayama-7 / 130 / ATCC MYA-4618 / FGSC 9003</strain>
    </source>
</reference>
<name>A8NKS8_COPC7</name>
<evidence type="ECO:0000313" key="1">
    <source>
        <dbReference type="EMBL" id="EAU87260.2"/>
    </source>
</evidence>
<dbReference type="OrthoDB" id="9997739at2759"/>
<comment type="caution">
    <text evidence="1">The sequence shown here is derived from an EMBL/GenBank/DDBJ whole genome shotgun (WGS) entry which is preliminary data.</text>
</comment>
<dbReference type="InParanoid" id="A8NKS8"/>